<keyword evidence="1" id="KW-0808">Transferase</keyword>
<proteinExistence type="predicted"/>
<name>A0AC61RNX2_9FIRM</name>
<protein>
    <submittedName>
        <fullName evidence="1">HAMP domain-containing histidine kinase</fullName>
    </submittedName>
</protein>
<evidence type="ECO:0000313" key="2">
    <source>
        <dbReference type="Proteomes" id="UP000304953"/>
    </source>
</evidence>
<evidence type="ECO:0000313" key="1">
    <source>
        <dbReference type="EMBL" id="TGY86431.1"/>
    </source>
</evidence>
<keyword evidence="2" id="KW-1185">Reference proteome</keyword>
<keyword evidence="1" id="KW-0418">Kinase</keyword>
<reference evidence="1" key="1">
    <citation type="submission" date="2019-04" db="EMBL/GenBank/DDBJ databases">
        <title>Microbes associate with the intestines of laboratory mice.</title>
        <authorList>
            <person name="Navarre W."/>
            <person name="Wong E."/>
            <person name="Huang K."/>
            <person name="Tropini C."/>
            <person name="Ng K."/>
            <person name="Yu B."/>
        </authorList>
    </citation>
    <scope>NUCLEOTIDE SEQUENCE</scope>
    <source>
        <strain evidence="1">NM01_1-7b</strain>
    </source>
</reference>
<gene>
    <name evidence="1" type="ORF">E5329_28210</name>
</gene>
<comment type="caution">
    <text evidence="1">The sequence shown here is derived from an EMBL/GenBank/DDBJ whole genome shotgun (WGS) entry which is preliminary data.</text>
</comment>
<organism evidence="1 2">
    <name type="scientific">Petralouisia muris</name>
    <dbReference type="NCBI Taxonomy" id="3032872"/>
    <lineage>
        <taxon>Bacteria</taxon>
        <taxon>Bacillati</taxon>
        <taxon>Bacillota</taxon>
        <taxon>Clostridia</taxon>
        <taxon>Lachnospirales</taxon>
        <taxon>Lachnospiraceae</taxon>
        <taxon>Petralouisia</taxon>
    </lineage>
</organism>
<dbReference type="Proteomes" id="UP000304953">
    <property type="component" value="Unassembled WGS sequence"/>
</dbReference>
<dbReference type="EMBL" id="SRYA01000153">
    <property type="protein sequence ID" value="TGY86431.1"/>
    <property type="molecule type" value="Genomic_DNA"/>
</dbReference>
<sequence>MVTFLILVCSLLFIVCFILCSGMVKTNRQLDTICDVLADVKDGNLNRRILAQKAGKIREICYGINEIVEIMQNRIIEQKISEQSYKRLMTGLSHDVKTPLASLIGYLEAIDGRMVKEEKRDRYVNIALMKAIQLKDFTNALFEWVKLDAKEKVFHFQKLDIVELTRTIILDWLNVFEKKEITYEFQIPETECSMFLDKISYERIINNLFQNIVVHSDADKMKLDMEISDEKVCIDITDWGTGIEEGKLPFIFERLYRCDEARAMEGNGLGLAIVKELLAAHHASIYVESMEGEFTRFKIVFFKNSNKQLQNE</sequence>
<accession>A0AC61RNX2</accession>